<organism evidence="2 3">
    <name type="scientific">Methanobrevibacter gottschalkii</name>
    <dbReference type="NCBI Taxonomy" id="190974"/>
    <lineage>
        <taxon>Archaea</taxon>
        <taxon>Methanobacteriati</taxon>
        <taxon>Methanobacteriota</taxon>
        <taxon>Methanomada group</taxon>
        <taxon>Methanobacteria</taxon>
        <taxon>Methanobacteriales</taxon>
        <taxon>Methanobacteriaceae</taxon>
        <taxon>Methanobrevibacter</taxon>
    </lineage>
</organism>
<dbReference type="STRING" id="190974.SAMN05216439_0062"/>
<dbReference type="SUPFAM" id="SSF53335">
    <property type="entry name" value="S-adenosyl-L-methionine-dependent methyltransferases"/>
    <property type="match status" value="1"/>
</dbReference>
<dbReference type="Proteomes" id="UP000199506">
    <property type="component" value="Unassembled WGS sequence"/>
</dbReference>
<dbReference type="Gene3D" id="3.40.50.150">
    <property type="entry name" value="Vaccinia Virus protein VP39"/>
    <property type="match status" value="1"/>
</dbReference>
<gene>
    <name evidence="2" type="ORF">SAMN05216439_0062</name>
</gene>
<accession>A0A1H7MSH1</accession>
<dbReference type="RefSeq" id="WP_091699669.1">
    <property type="nucleotide sequence ID" value="NZ_FOAK01000010.1"/>
</dbReference>
<feature type="domain" description="Methyltransferase" evidence="1">
    <location>
        <begin position="38"/>
        <end position="128"/>
    </location>
</feature>
<dbReference type="InterPro" id="IPR020596">
    <property type="entry name" value="rRNA_Ade_Mease_Trfase_CS"/>
</dbReference>
<dbReference type="GO" id="GO:0016274">
    <property type="term" value="F:protein-arginine N-methyltransferase activity"/>
    <property type="evidence" value="ECO:0007669"/>
    <property type="project" value="InterPro"/>
</dbReference>
<dbReference type="OrthoDB" id="106720at2157"/>
<sequence length="255" mass="29170">MKFKTTSYHFDLLKDNDRVSAFFEAINDYEGNNNLAYDLGCGIGVLSYFLKDHFGEVTSLEIDKKAYCCAKENLKSFDNVEVVNEDVLKYNFTKKADLIVCEMLDTALIDEEEIPVLNYAKQFLKEDGKIIPQGIINTAELVNLERHYVHWDEEVNYEVYSKPIVYSEFNFLNEINPEFGADLTLKTDKSGIINGLKITSYTKLNDKLIVGPSPMLNPPLLIPLDEKSVNVNDLINVKLKYIMGNGIESIRTEYY</sequence>
<dbReference type="PANTHER" id="PTHR11006:SF53">
    <property type="entry name" value="PROTEIN ARGININE N-METHYLTRANSFERASE 3"/>
    <property type="match status" value="1"/>
</dbReference>
<evidence type="ECO:0000259" key="1">
    <source>
        <dbReference type="Pfam" id="PF13649"/>
    </source>
</evidence>
<proteinExistence type="predicted"/>
<dbReference type="InterPro" id="IPR029063">
    <property type="entry name" value="SAM-dependent_MTases_sf"/>
</dbReference>
<evidence type="ECO:0000313" key="2">
    <source>
        <dbReference type="EMBL" id="SEL14041.1"/>
    </source>
</evidence>
<keyword evidence="2" id="KW-0808">Transferase</keyword>
<name>A0A1H7MSH1_9EURY</name>
<dbReference type="GO" id="GO:0042054">
    <property type="term" value="F:histone methyltransferase activity"/>
    <property type="evidence" value="ECO:0007669"/>
    <property type="project" value="TreeGrafter"/>
</dbReference>
<dbReference type="PROSITE" id="PS01131">
    <property type="entry name" value="RRNA_A_DIMETH"/>
    <property type="match status" value="1"/>
</dbReference>
<dbReference type="AlphaFoldDB" id="A0A1H7MSH1"/>
<keyword evidence="2" id="KW-0489">Methyltransferase</keyword>
<evidence type="ECO:0000313" key="3">
    <source>
        <dbReference type="Proteomes" id="UP000199506"/>
    </source>
</evidence>
<dbReference type="GO" id="GO:0000179">
    <property type="term" value="F:rRNA (adenine-N6,N6-)-dimethyltransferase activity"/>
    <property type="evidence" value="ECO:0007669"/>
    <property type="project" value="InterPro"/>
</dbReference>
<dbReference type="Pfam" id="PF13649">
    <property type="entry name" value="Methyltransf_25"/>
    <property type="match status" value="1"/>
</dbReference>
<dbReference type="PANTHER" id="PTHR11006">
    <property type="entry name" value="PROTEIN ARGININE N-METHYLTRANSFERASE"/>
    <property type="match status" value="1"/>
</dbReference>
<dbReference type="EMBL" id="FOAK01000010">
    <property type="protein sequence ID" value="SEL14041.1"/>
    <property type="molecule type" value="Genomic_DNA"/>
</dbReference>
<dbReference type="CDD" id="cd02440">
    <property type="entry name" value="AdoMet_MTases"/>
    <property type="match status" value="1"/>
</dbReference>
<dbReference type="InterPro" id="IPR041698">
    <property type="entry name" value="Methyltransf_25"/>
</dbReference>
<dbReference type="InterPro" id="IPR025799">
    <property type="entry name" value="Arg_MeTrfase"/>
</dbReference>
<reference evidence="2 3" key="1">
    <citation type="submission" date="2016-10" db="EMBL/GenBank/DDBJ databases">
        <authorList>
            <person name="de Groot N.N."/>
        </authorList>
    </citation>
    <scope>NUCLEOTIDE SEQUENCE [LARGE SCALE GENOMIC DNA]</scope>
    <source>
        <strain evidence="2 3">DSM 11978</strain>
    </source>
</reference>
<protein>
    <submittedName>
        <fullName evidence="2">Predicted RNA methylase</fullName>
    </submittedName>
</protein>